<dbReference type="CDD" id="cd12394">
    <property type="entry name" value="RRM1_RBM34"/>
    <property type="match status" value="1"/>
</dbReference>
<organism evidence="10 11">
    <name type="scientific">Emericellopsis atlantica</name>
    <dbReference type="NCBI Taxonomy" id="2614577"/>
    <lineage>
        <taxon>Eukaryota</taxon>
        <taxon>Fungi</taxon>
        <taxon>Dikarya</taxon>
        <taxon>Ascomycota</taxon>
        <taxon>Pezizomycotina</taxon>
        <taxon>Sordariomycetes</taxon>
        <taxon>Hypocreomycetidae</taxon>
        <taxon>Hypocreales</taxon>
        <taxon>Bionectriaceae</taxon>
        <taxon>Emericellopsis</taxon>
    </lineage>
</organism>
<accession>A0A9P8CSK0</accession>
<dbReference type="PROSITE" id="PS50102">
    <property type="entry name" value="RRM"/>
    <property type="match status" value="1"/>
</dbReference>
<dbReference type="Gene3D" id="3.30.70.330">
    <property type="match status" value="2"/>
</dbReference>
<evidence type="ECO:0000256" key="4">
    <source>
        <dbReference type="ARBA" id="ARBA00015520"/>
    </source>
</evidence>
<feature type="region of interest" description="Disordered" evidence="8">
    <location>
        <begin position="24"/>
        <end position="191"/>
    </location>
</feature>
<dbReference type="InterPro" id="IPR035979">
    <property type="entry name" value="RBD_domain_sf"/>
</dbReference>
<evidence type="ECO:0000256" key="6">
    <source>
        <dbReference type="ARBA" id="ARBA00023242"/>
    </source>
</evidence>
<feature type="compositionally biased region" description="Basic and acidic residues" evidence="8">
    <location>
        <begin position="140"/>
        <end position="161"/>
    </location>
</feature>
<dbReference type="PANTHER" id="PTHR23236:SF25">
    <property type="entry name" value="RNA-BINDING PROTEIN 34"/>
    <property type="match status" value="1"/>
</dbReference>
<feature type="compositionally biased region" description="Basic residues" evidence="8">
    <location>
        <begin position="518"/>
        <end position="534"/>
    </location>
</feature>
<feature type="region of interest" description="Disordered" evidence="8">
    <location>
        <begin position="446"/>
        <end position="545"/>
    </location>
</feature>
<dbReference type="GeneID" id="70295482"/>
<evidence type="ECO:0000313" key="11">
    <source>
        <dbReference type="Proteomes" id="UP000887229"/>
    </source>
</evidence>
<dbReference type="GO" id="GO:0005730">
    <property type="term" value="C:nucleolus"/>
    <property type="evidence" value="ECO:0007669"/>
    <property type="project" value="UniProtKB-SubCell"/>
</dbReference>
<dbReference type="InterPro" id="IPR012677">
    <property type="entry name" value="Nucleotide-bd_a/b_plait_sf"/>
</dbReference>
<evidence type="ECO:0000256" key="8">
    <source>
        <dbReference type="SAM" id="MobiDB-lite"/>
    </source>
</evidence>
<evidence type="ECO:0000256" key="7">
    <source>
        <dbReference type="PROSITE-ProRule" id="PRU00176"/>
    </source>
</evidence>
<comment type="caution">
    <text evidence="10">The sequence shown here is derived from an EMBL/GenBank/DDBJ whole genome shotgun (WGS) entry which is preliminary data.</text>
</comment>
<dbReference type="Proteomes" id="UP000887229">
    <property type="component" value="Unassembled WGS sequence"/>
</dbReference>
<gene>
    <name evidence="10" type="ORF">F5Z01DRAFT_670569</name>
</gene>
<protein>
    <recommendedName>
        <fullName evidence="4">Nucleolar protein 12</fullName>
    </recommendedName>
</protein>
<name>A0A9P8CSK0_9HYPO</name>
<comment type="similarity">
    <text evidence="3">Belongs to the RRM RBM34 family.</text>
</comment>
<dbReference type="InterPro" id="IPR000504">
    <property type="entry name" value="RRM_dom"/>
</dbReference>
<evidence type="ECO:0000256" key="1">
    <source>
        <dbReference type="ARBA" id="ARBA00002475"/>
    </source>
</evidence>
<evidence type="ECO:0000256" key="5">
    <source>
        <dbReference type="ARBA" id="ARBA00022884"/>
    </source>
</evidence>
<keyword evidence="6" id="KW-0539">Nucleus</keyword>
<dbReference type="OrthoDB" id="442677at2759"/>
<feature type="compositionally biased region" description="Basic and acidic residues" evidence="8">
    <location>
        <begin position="176"/>
        <end position="191"/>
    </location>
</feature>
<dbReference type="Pfam" id="PF00076">
    <property type="entry name" value="RRM_1"/>
    <property type="match status" value="1"/>
</dbReference>
<dbReference type="RefSeq" id="XP_046121832.1">
    <property type="nucleotide sequence ID" value="XM_046264579.1"/>
</dbReference>
<dbReference type="SUPFAM" id="SSF54928">
    <property type="entry name" value="RNA-binding domain, RBD"/>
    <property type="match status" value="2"/>
</dbReference>
<evidence type="ECO:0000313" key="10">
    <source>
        <dbReference type="EMBL" id="KAG9257908.1"/>
    </source>
</evidence>
<reference evidence="10" key="1">
    <citation type="journal article" date="2021" name="IMA Fungus">
        <title>Genomic characterization of three marine fungi, including Emericellopsis atlantica sp. nov. with signatures of a generalist lifestyle and marine biomass degradation.</title>
        <authorList>
            <person name="Hagestad O.C."/>
            <person name="Hou L."/>
            <person name="Andersen J.H."/>
            <person name="Hansen E.H."/>
            <person name="Altermark B."/>
            <person name="Li C."/>
            <person name="Kuhnert E."/>
            <person name="Cox R.J."/>
            <person name="Crous P.W."/>
            <person name="Spatafora J.W."/>
            <person name="Lail K."/>
            <person name="Amirebrahimi M."/>
            <person name="Lipzen A."/>
            <person name="Pangilinan J."/>
            <person name="Andreopoulos W."/>
            <person name="Hayes R.D."/>
            <person name="Ng V."/>
            <person name="Grigoriev I.V."/>
            <person name="Jackson S.A."/>
            <person name="Sutton T.D.S."/>
            <person name="Dobson A.D.W."/>
            <person name="Rama T."/>
        </authorList>
    </citation>
    <scope>NUCLEOTIDE SEQUENCE</scope>
    <source>
        <strain evidence="10">TS7</strain>
    </source>
</reference>
<evidence type="ECO:0000259" key="9">
    <source>
        <dbReference type="PROSITE" id="PS50102"/>
    </source>
</evidence>
<dbReference type="EMBL" id="MU251244">
    <property type="protein sequence ID" value="KAG9257908.1"/>
    <property type="molecule type" value="Genomic_DNA"/>
</dbReference>
<dbReference type="GO" id="GO:0000463">
    <property type="term" value="P:maturation of LSU-rRNA from tricistronic rRNA transcript (SSU-rRNA, 5.8S rRNA, LSU-rRNA)"/>
    <property type="evidence" value="ECO:0007669"/>
    <property type="project" value="TreeGrafter"/>
</dbReference>
<evidence type="ECO:0000256" key="2">
    <source>
        <dbReference type="ARBA" id="ARBA00004604"/>
    </source>
</evidence>
<feature type="compositionally biased region" description="Acidic residues" evidence="8">
    <location>
        <begin position="56"/>
        <end position="109"/>
    </location>
</feature>
<proteinExistence type="inferred from homology"/>
<comment type="subcellular location">
    <subcellularLocation>
        <location evidence="2">Nucleus</location>
        <location evidence="2">Nucleolus</location>
    </subcellularLocation>
</comment>
<keyword evidence="5 7" id="KW-0694">RNA-binding</keyword>
<dbReference type="PANTHER" id="PTHR23236">
    <property type="entry name" value="EUKARYOTIC TRANSLATION INITIATION FACTOR 4B/4H"/>
    <property type="match status" value="1"/>
</dbReference>
<feature type="compositionally biased region" description="Low complexity" evidence="8">
    <location>
        <begin position="110"/>
        <end position="130"/>
    </location>
</feature>
<comment type="function">
    <text evidence="1">Involved in pre-25S rRNA processing.</text>
</comment>
<feature type="compositionally biased region" description="Basic and acidic residues" evidence="8">
    <location>
        <begin position="535"/>
        <end position="545"/>
    </location>
</feature>
<dbReference type="GO" id="GO:0019843">
    <property type="term" value="F:rRNA binding"/>
    <property type="evidence" value="ECO:0007669"/>
    <property type="project" value="TreeGrafter"/>
</dbReference>
<dbReference type="SMART" id="SM00360">
    <property type="entry name" value="RRM"/>
    <property type="match status" value="2"/>
</dbReference>
<feature type="compositionally biased region" description="Basic and acidic residues" evidence="8">
    <location>
        <begin position="470"/>
        <end position="481"/>
    </location>
</feature>
<keyword evidence="11" id="KW-1185">Reference proteome</keyword>
<evidence type="ECO:0000256" key="3">
    <source>
        <dbReference type="ARBA" id="ARBA00007077"/>
    </source>
</evidence>
<sequence length="545" mass="60397">MGKRTGKLGASSKAIDPTLDALFASSAGPVQAPSKVRQPKTEEKIAHIETNGAPRDEDEDEEKDEEMLDDEDLSEASGELEYDDDDDEDEEDEEEEEDEESAEDADEAAMSDSEQHAEQPASSSADAAQAPKERKRKRKDEHDDLEDKYLTKLTKDDQPAEKRHKVVDEDDDEDDKIPQHESLAKDTKSSELEKADRTVFLANVASAVINSKAEKKTLLAHLASVLDADAGEKVESIRFRSTAFSAGSMPKRAAFITKQLMEATTKSTNAYAVFSSVAAANKAIKQLNGSEVLGRHIRVDSVSHPTPTAHRRCVFVGNLGFMDDESVLNTTEDGETVKKKRNKVPADVEEGLWRTFSKSGRVENVRVVRDPKTRVGKGFAYVQFYDGNSVESALLLDGKKFPPMLPRLLRVTRAKDPRKTALAQEREREKFSNVRSAGKDTKYKKKLTPEELSQAGRAGKLLGRSGAAQEMRRISGKDRATSRPQVDVTEGMKTPEQIVLEGTRASVKFGKPKDLKFGKKKKAKNHKPAGRGTRRAAEWRSKKKD</sequence>
<feature type="domain" description="RRM" evidence="9">
    <location>
        <begin position="312"/>
        <end position="416"/>
    </location>
</feature>
<dbReference type="AlphaFoldDB" id="A0A9P8CSK0"/>